<dbReference type="GO" id="GO:0006508">
    <property type="term" value="P:proteolysis"/>
    <property type="evidence" value="ECO:0007669"/>
    <property type="project" value="InterPro"/>
</dbReference>
<dbReference type="InterPro" id="IPR021109">
    <property type="entry name" value="Peptidase_aspartic_dom_sf"/>
</dbReference>
<feature type="active site" evidence="2">
    <location>
        <position position="218"/>
    </location>
</feature>
<comment type="similarity">
    <text evidence="1">Belongs to the peptidase A1 family.</text>
</comment>
<dbReference type="Proteomes" id="UP000783686">
    <property type="component" value="Unassembled WGS sequence"/>
</dbReference>
<organism evidence="4 5">
    <name type="scientific">Bursaphelenchus okinawaensis</name>
    <dbReference type="NCBI Taxonomy" id="465554"/>
    <lineage>
        <taxon>Eukaryota</taxon>
        <taxon>Metazoa</taxon>
        <taxon>Ecdysozoa</taxon>
        <taxon>Nematoda</taxon>
        <taxon>Chromadorea</taxon>
        <taxon>Rhabditida</taxon>
        <taxon>Tylenchina</taxon>
        <taxon>Tylenchomorpha</taxon>
        <taxon>Aphelenchoidea</taxon>
        <taxon>Aphelenchoididae</taxon>
        <taxon>Bursaphelenchus</taxon>
    </lineage>
</organism>
<dbReference type="PANTHER" id="PTHR47966:SF51">
    <property type="entry name" value="BETA-SITE APP-CLEAVING ENZYME, ISOFORM A-RELATED"/>
    <property type="match status" value="1"/>
</dbReference>
<dbReference type="OrthoDB" id="5839471at2759"/>
<feature type="domain" description="Peptidase A1" evidence="3">
    <location>
        <begin position="1"/>
        <end position="327"/>
    </location>
</feature>
<sequence length="330" mass="36406">MIMDTGSANLWVLDSGCETVNKILRCPRYCQNDIFCLSFCQPVCCNAVTIDDYCYGRPRFCSNQSTTYKTTSRTFQIVYGTGSAAGIVGKELVQVGSLTIENADLGQASQIDEFFASGIVDGIFGMGQIGLAKSGTIPPLYSAVSQGLMLPYFTFWLDSNGLHSNFGKGGEITYGDVDIDHCGPVYWIPLSSNTYWQFRVEHLKIGNQYVGFGEGISDTGTSFLGLPPLAINVIKTLTNFRQSQVYGYIVDCNTTISLVFSINGKQFTVAQEQLVLEAYHYGGQKLCVLAIFSTEDAPMMPKYLLGDPFIRSYCQVYDMENRRIGFAKSL</sequence>
<feature type="active site" evidence="2">
    <location>
        <position position="4"/>
    </location>
</feature>
<dbReference type="CDD" id="cd05471">
    <property type="entry name" value="pepsin_like"/>
    <property type="match status" value="1"/>
</dbReference>
<accession>A0A811LIB4</accession>
<evidence type="ECO:0000313" key="4">
    <source>
        <dbReference type="EMBL" id="CAD5227394.1"/>
    </source>
</evidence>
<name>A0A811LIB4_9BILA</name>
<evidence type="ECO:0000256" key="2">
    <source>
        <dbReference type="PIRSR" id="PIRSR601461-1"/>
    </source>
</evidence>
<evidence type="ECO:0000313" key="5">
    <source>
        <dbReference type="Proteomes" id="UP000614601"/>
    </source>
</evidence>
<dbReference type="Gene3D" id="2.40.70.10">
    <property type="entry name" value="Acid Proteases"/>
    <property type="match status" value="2"/>
</dbReference>
<dbReference type="Pfam" id="PF00026">
    <property type="entry name" value="Asp"/>
    <property type="match status" value="1"/>
</dbReference>
<dbReference type="GO" id="GO:0004190">
    <property type="term" value="F:aspartic-type endopeptidase activity"/>
    <property type="evidence" value="ECO:0007669"/>
    <property type="project" value="InterPro"/>
</dbReference>
<dbReference type="PROSITE" id="PS51767">
    <property type="entry name" value="PEPTIDASE_A1"/>
    <property type="match status" value="1"/>
</dbReference>
<proteinExistence type="inferred from homology"/>
<dbReference type="PANTHER" id="PTHR47966">
    <property type="entry name" value="BETA-SITE APP-CLEAVING ENZYME, ISOFORM A-RELATED"/>
    <property type="match status" value="1"/>
</dbReference>
<comment type="caution">
    <text evidence="4">The sequence shown here is derived from an EMBL/GenBank/DDBJ whole genome shotgun (WGS) entry which is preliminary data.</text>
</comment>
<protein>
    <recommendedName>
        <fullName evidence="3">Peptidase A1 domain-containing protein</fullName>
    </recommendedName>
</protein>
<dbReference type="InterPro" id="IPR034164">
    <property type="entry name" value="Pepsin-like_dom"/>
</dbReference>
<dbReference type="InterPro" id="IPR001461">
    <property type="entry name" value="Aspartic_peptidase_A1"/>
</dbReference>
<evidence type="ECO:0000256" key="1">
    <source>
        <dbReference type="ARBA" id="ARBA00007447"/>
    </source>
</evidence>
<gene>
    <name evidence="4" type="ORF">BOKJ2_LOCUS12151</name>
</gene>
<dbReference type="Proteomes" id="UP000614601">
    <property type="component" value="Unassembled WGS sequence"/>
</dbReference>
<dbReference type="AlphaFoldDB" id="A0A811LIB4"/>
<reference evidence="4" key="1">
    <citation type="submission" date="2020-09" db="EMBL/GenBank/DDBJ databases">
        <authorList>
            <person name="Kikuchi T."/>
        </authorList>
    </citation>
    <scope>NUCLEOTIDE SEQUENCE</scope>
    <source>
        <strain evidence="4">SH1</strain>
    </source>
</reference>
<dbReference type="GO" id="GO:0005764">
    <property type="term" value="C:lysosome"/>
    <property type="evidence" value="ECO:0007669"/>
    <property type="project" value="TreeGrafter"/>
</dbReference>
<dbReference type="SUPFAM" id="SSF50630">
    <property type="entry name" value="Acid proteases"/>
    <property type="match status" value="1"/>
</dbReference>
<evidence type="ECO:0000259" key="3">
    <source>
        <dbReference type="PROSITE" id="PS51767"/>
    </source>
</evidence>
<dbReference type="EMBL" id="CAJFDH010000006">
    <property type="protein sequence ID" value="CAD5227394.1"/>
    <property type="molecule type" value="Genomic_DNA"/>
</dbReference>
<dbReference type="InterPro" id="IPR033121">
    <property type="entry name" value="PEPTIDASE_A1"/>
</dbReference>
<dbReference type="PRINTS" id="PR00792">
    <property type="entry name" value="PEPSIN"/>
</dbReference>
<dbReference type="EMBL" id="CAJFCW020000006">
    <property type="protein sequence ID" value="CAG9123158.1"/>
    <property type="molecule type" value="Genomic_DNA"/>
</dbReference>
<keyword evidence="5" id="KW-1185">Reference proteome</keyword>